<feature type="domain" description="MADF" evidence="8">
    <location>
        <begin position="160"/>
        <end position="252"/>
    </location>
</feature>
<feature type="region of interest" description="Disordered" evidence="7">
    <location>
        <begin position="651"/>
        <end position="671"/>
    </location>
</feature>
<protein>
    <recommendedName>
        <fullName evidence="3">Regulatory protein zeste</fullName>
    </recommendedName>
</protein>
<feature type="region of interest" description="Disordered" evidence="7">
    <location>
        <begin position="293"/>
        <end position="315"/>
    </location>
</feature>
<proteinExistence type="inferred from homology"/>
<reference evidence="9" key="1">
    <citation type="submission" date="2023-06" db="EMBL/GenBank/DDBJ databases">
        <title>Genomic analysis of the entomopathogenic nematode Steinernema hermaphroditum.</title>
        <authorList>
            <person name="Schwarz E.M."/>
            <person name="Heppert J.K."/>
            <person name="Baniya A."/>
            <person name="Schwartz H.T."/>
            <person name="Tan C.-H."/>
            <person name="Antoshechkin I."/>
            <person name="Sternberg P.W."/>
            <person name="Goodrich-Blair H."/>
            <person name="Dillman A.R."/>
        </authorList>
    </citation>
    <scope>NUCLEOTIDE SEQUENCE</scope>
    <source>
        <strain evidence="9">PS9179</strain>
        <tissue evidence="9">Whole animal</tissue>
    </source>
</reference>
<sequence length="671" mass="75975">MEAKIVFLKAVQREKATLFGALSSTITAKAKEEAWELIRQELADGGHALGQKTWKQLRDEKWAYFKRKTMEKLDKMQNTGDAGETVLTEIDELVLAILHKECPTVVGLDVAESRQRPSETELKNWLAASQGSRKTKRKRHIEESDYMSLKQDLHMAMEARLIELVQQNSLLYDKANPFYNVDKKRERTWTEIAQQLAEEFPEDVHTAKTAKTRWSSLRTVYSKKKRMLPSGSSNQNKWIFFDAMRFLDDFMEERKSIANMDDSDRQPSDDGYSNSNRESADCSEGIWTIDEDIFNPPLQPAQKRKRKRDESDATSQSILHLVEASNKLNDMGRQSSNYHYGMEVASILDTLPLDQQIDKKRPTTSRYLDADSPVGTMMKKCMNCRSPLVDKTGKEIGGVQCPKCKKNQEKYGKPGICKYCKLTAAFVDEKCVHCCHGERKFGPPVECNNCKLKSAFVKNGIRSDKAILCRLCDMTESEKRQKDKDNNKSSSSKSHKSSSSKTHSSSKHGQSTSKPSSSHHNKRASTGSASGQPPAKVAKQAAHSAGNDEQILLVQQLKSDVYDLETKLKAKDQVIVERDKKIADLNADILRKETTFKTRQQDMQKRFDDQTEMLNEKIRSLQKQLTQAQKQISKMQPNENKVVLTTVIAATAPPSSTKRETESPIALEATS</sequence>
<dbReference type="Pfam" id="PF16046">
    <property type="entry name" value="FAM76"/>
    <property type="match status" value="1"/>
</dbReference>
<dbReference type="PANTHER" id="PTHR46176:SF1">
    <property type="entry name" value="LD21662P"/>
    <property type="match status" value="1"/>
</dbReference>
<evidence type="ECO:0000313" key="9">
    <source>
        <dbReference type="EMBL" id="KAK0427471.1"/>
    </source>
</evidence>
<dbReference type="GO" id="GO:0016607">
    <property type="term" value="C:nuclear speck"/>
    <property type="evidence" value="ECO:0007669"/>
    <property type="project" value="TreeGrafter"/>
</dbReference>
<dbReference type="InterPro" id="IPR032017">
    <property type="entry name" value="FAM76"/>
</dbReference>
<feature type="compositionally biased region" description="Low complexity" evidence="7">
    <location>
        <begin position="499"/>
        <end position="516"/>
    </location>
</feature>
<evidence type="ECO:0000256" key="5">
    <source>
        <dbReference type="ARBA" id="ARBA00025466"/>
    </source>
</evidence>
<comment type="subunit">
    <text evidence="2">Self-associates forming complexes of several hundred monomers.</text>
</comment>
<dbReference type="InterPro" id="IPR006578">
    <property type="entry name" value="MADF-dom"/>
</dbReference>
<comment type="caution">
    <text evidence="9">The sequence shown here is derived from an EMBL/GenBank/DDBJ whole genome shotgun (WGS) entry which is preliminary data.</text>
</comment>
<feature type="region of interest" description="Disordered" evidence="7">
    <location>
        <begin position="480"/>
        <end position="543"/>
    </location>
</feature>
<name>A0AA39MAC2_9BILA</name>
<evidence type="ECO:0000256" key="4">
    <source>
        <dbReference type="ARBA" id="ARBA00023054"/>
    </source>
</evidence>
<feature type="region of interest" description="Disordered" evidence="7">
    <location>
        <begin position="257"/>
        <end position="281"/>
    </location>
</feature>
<comment type="function">
    <text evidence="5">Involved in transvection phenomena (= synapsis-dependent gene expression), where the synaptic pairing of chromosomes carrying genes with which zeste interacts influences the expression of these genes. Zeste binds to DNA and stimulates transcription from a nearby promoter.</text>
</comment>
<feature type="coiled-coil region" evidence="6">
    <location>
        <begin position="604"/>
        <end position="631"/>
    </location>
</feature>
<evidence type="ECO:0000256" key="7">
    <source>
        <dbReference type="SAM" id="MobiDB-lite"/>
    </source>
</evidence>
<dbReference type="InterPro" id="IPR028002">
    <property type="entry name" value="Myb_DNA-bind_5"/>
</dbReference>
<dbReference type="Pfam" id="PF13873">
    <property type="entry name" value="Myb_DNA-bind_5"/>
    <property type="match status" value="1"/>
</dbReference>
<dbReference type="Pfam" id="PF10545">
    <property type="entry name" value="MADF_DNA_bdg"/>
    <property type="match status" value="1"/>
</dbReference>
<evidence type="ECO:0000256" key="1">
    <source>
        <dbReference type="ARBA" id="ARBA00009097"/>
    </source>
</evidence>
<dbReference type="SMART" id="SM00595">
    <property type="entry name" value="MADF"/>
    <property type="match status" value="1"/>
</dbReference>
<dbReference type="PROSITE" id="PS51029">
    <property type="entry name" value="MADF"/>
    <property type="match status" value="1"/>
</dbReference>
<feature type="compositionally biased region" description="Basic and acidic residues" evidence="7">
    <location>
        <begin position="257"/>
        <end position="268"/>
    </location>
</feature>
<keyword evidence="4 6" id="KW-0175">Coiled coil</keyword>
<keyword evidence="10" id="KW-1185">Reference proteome</keyword>
<accession>A0AA39MAC2</accession>
<dbReference type="AlphaFoldDB" id="A0AA39MAC2"/>
<organism evidence="9 10">
    <name type="scientific">Steinernema hermaphroditum</name>
    <dbReference type="NCBI Taxonomy" id="289476"/>
    <lineage>
        <taxon>Eukaryota</taxon>
        <taxon>Metazoa</taxon>
        <taxon>Ecdysozoa</taxon>
        <taxon>Nematoda</taxon>
        <taxon>Chromadorea</taxon>
        <taxon>Rhabditida</taxon>
        <taxon>Tylenchina</taxon>
        <taxon>Panagrolaimomorpha</taxon>
        <taxon>Strongyloidoidea</taxon>
        <taxon>Steinernematidae</taxon>
        <taxon>Steinernema</taxon>
    </lineage>
</organism>
<dbReference type="Proteomes" id="UP001175271">
    <property type="component" value="Unassembled WGS sequence"/>
</dbReference>
<dbReference type="EMBL" id="JAUCMV010000001">
    <property type="protein sequence ID" value="KAK0427471.1"/>
    <property type="molecule type" value="Genomic_DNA"/>
</dbReference>
<evidence type="ECO:0000259" key="8">
    <source>
        <dbReference type="PROSITE" id="PS51029"/>
    </source>
</evidence>
<gene>
    <name evidence="9" type="ORF">QR680_010244</name>
</gene>
<evidence type="ECO:0000256" key="2">
    <source>
        <dbReference type="ARBA" id="ARBA00011764"/>
    </source>
</evidence>
<dbReference type="PANTHER" id="PTHR46176">
    <property type="entry name" value="LD21662P"/>
    <property type="match status" value="1"/>
</dbReference>
<evidence type="ECO:0000256" key="6">
    <source>
        <dbReference type="SAM" id="Coils"/>
    </source>
</evidence>
<evidence type="ECO:0000313" key="10">
    <source>
        <dbReference type="Proteomes" id="UP001175271"/>
    </source>
</evidence>
<evidence type="ECO:0000256" key="3">
    <source>
        <dbReference type="ARBA" id="ARBA00016807"/>
    </source>
</evidence>
<comment type="similarity">
    <text evidence="1">Belongs to the FAM76 family.</text>
</comment>